<keyword evidence="4" id="KW-1185">Reference proteome</keyword>
<dbReference type="Proteomes" id="UP001642409">
    <property type="component" value="Unassembled WGS sequence"/>
</dbReference>
<gene>
    <name evidence="2" type="ORF">HINF_LOCUS23689</name>
    <name evidence="3" type="ORF">HINF_LOCUS58380</name>
</gene>
<sequence length="132" mass="15375">MIKQTCIIFVMYFLDCAELALNNLIKYDKYDKVTSKISISLAVMQLTDRQYHTFLVEMSYYLNVTTNQVQAFFFKRVLSSLYKQPLNSSSASQYTASLNEQAYYASSLNQSSFVSQSKTQQQMIYQMINKKK</sequence>
<dbReference type="EMBL" id="CATOUU010000630">
    <property type="protein sequence ID" value="CAI9936044.1"/>
    <property type="molecule type" value="Genomic_DNA"/>
</dbReference>
<evidence type="ECO:0000313" key="2">
    <source>
        <dbReference type="EMBL" id="CAI9936044.1"/>
    </source>
</evidence>
<feature type="chain" id="PRO_5041678204" evidence="1">
    <location>
        <begin position="20"/>
        <end position="132"/>
    </location>
</feature>
<protein>
    <submittedName>
        <fullName evidence="3">Hypothetical_protein</fullName>
    </submittedName>
</protein>
<feature type="signal peptide" evidence="1">
    <location>
        <begin position="1"/>
        <end position="19"/>
    </location>
</feature>
<keyword evidence="1" id="KW-0732">Signal</keyword>
<accession>A0AA86PBT3</accession>
<name>A0AA86PBT3_9EUKA</name>
<proteinExistence type="predicted"/>
<dbReference type="EMBL" id="CAXDID020000328">
    <property type="protein sequence ID" value="CAL6077495.1"/>
    <property type="molecule type" value="Genomic_DNA"/>
</dbReference>
<comment type="caution">
    <text evidence="2">The sequence shown here is derived from an EMBL/GenBank/DDBJ whole genome shotgun (WGS) entry which is preliminary data.</text>
</comment>
<reference evidence="3 4" key="2">
    <citation type="submission" date="2024-07" db="EMBL/GenBank/DDBJ databases">
        <authorList>
            <person name="Akdeniz Z."/>
        </authorList>
    </citation>
    <scope>NUCLEOTIDE SEQUENCE [LARGE SCALE GENOMIC DNA]</scope>
</reference>
<evidence type="ECO:0000313" key="4">
    <source>
        <dbReference type="Proteomes" id="UP001642409"/>
    </source>
</evidence>
<evidence type="ECO:0000313" key="3">
    <source>
        <dbReference type="EMBL" id="CAL6077495.1"/>
    </source>
</evidence>
<evidence type="ECO:0000256" key="1">
    <source>
        <dbReference type="SAM" id="SignalP"/>
    </source>
</evidence>
<organism evidence="2">
    <name type="scientific">Hexamita inflata</name>
    <dbReference type="NCBI Taxonomy" id="28002"/>
    <lineage>
        <taxon>Eukaryota</taxon>
        <taxon>Metamonada</taxon>
        <taxon>Diplomonadida</taxon>
        <taxon>Hexamitidae</taxon>
        <taxon>Hexamitinae</taxon>
        <taxon>Hexamita</taxon>
    </lineage>
</organism>
<dbReference type="AlphaFoldDB" id="A0AA86PBT3"/>
<reference evidence="2" key="1">
    <citation type="submission" date="2023-06" db="EMBL/GenBank/DDBJ databases">
        <authorList>
            <person name="Kurt Z."/>
        </authorList>
    </citation>
    <scope>NUCLEOTIDE SEQUENCE</scope>
</reference>